<dbReference type="InterPro" id="IPR043129">
    <property type="entry name" value="ATPase_NBD"/>
</dbReference>
<dbReference type="EC" id="2.3.1.234" evidence="1"/>
<dbReference type="Pfam" id="PF00814">
    <property type="entry name" value="TsaD"/>
    <property type="match status" value="1"/>
</dbReference>
<evidence type="ECO:0000256" key="2">
    <source>
        <dbReference type="ARBA" id="ARBA00022679"/>
    </source>
</evidence>
<dbReference type="PRINTS" id="PR00789">
    <property type="entry name" value="OSIALOPTASE"/>
</dbReference>
<dbReference type="GO" id="GO:0005739">
    <property type="term" value="C:mitochondrion"/>
    <property type="evidence" value="ECO:0007669"/>
    <property type="project" value="TreeGrafter"/>
</dbReference>
<reference evidence="8" key="1">
    <citation type="journal article" date="2011" name="Genome Res.">
        <title>Deep small RNA sequencing from the nematode Ascaris reveals conservation, functional diversification, and novel developmental profiles.</title>
        <authorList>
            <person name="Wang J."/>
            <person name="Czech B."/>
            <person name="Crunk A."/>
            <person name="Wallace A."/>
            <person name="Mitreva M."/>
            <person name="Hannon G.J."/>
            <person name="Davis R.E."/>
        </authorList>
    </citation>
    <scope>NUCLEOTIDE SEQUENCE</scope>
</reference>
<name>F1L727_ASCSU</name>
<dbReference type="InterPro" id="IPR000905">
    <property type="entry name" value="Gcp-like_dom"/>
</dbReference>
<dbReference type="GO" id="GO:0061711">
    <property type="term" value="F:tRNA N(6)-L-threonylcarbamoyladenine synthase activity"/>
    <property type="evidence" value="ECO:0007669"/>
    <property type="project" value="UniProtKB-EC"/>
</dbReference>
<proteinExistence type="evidence at transcript level"/>
<dbReference type="PANTHER" id="PTHR11735:SF6">
    <property type="entry name" value="TRNA N6-ADENOSINE THREONYLCARBAMOYLTRANSFERASE, MITOCHONDRIAL"/>
    <property type="match status" value="1"/>
</dbReference>
<evidence type="ECO:0000256" key="4">
    <source>
        <dbReference type="ARBA" id="ARBA00022723"/>
    </source>
</evidence>
<keyword evidence="2" id="KW-0808">Transferase</keyword>
<feature type="domain" description="Gcp-like" evidence="7">
    <location>
        <begin position="1"/>
        <end position="188"/>
    </location>
</feature>
<protein>
    <recommendedName>
        <fullName evidence="1">N(6)-L-threonylcarbamoyladenine synthase</fullName>
        <ecNumber evidence="1">2.3.1.234</ecNumber>
    </recommendedName>
</protein>
<keyword evidence="5" id="KW-0012">Acyltransferase</keyword>
<dbReference type="PANTHER" id="PTHR11735">
    <property type="entry name" value="TRNA N6-ADENOSINE THREONYLCARBAMOYLTRANSFERASE"/>
    <property type="match status" value="1"/>
</dbReference>
<evidence type="ECO:0000256" key="5">
    <source>
        <dbReference type="ARBA" id="ARBA00023315"/>
    </source>
</evidence>
<comment type="catalytic activity">
    <reaction evidence="6">
        <text>L-threonylcarbamoyladenylate + adenosine(37) in tRNA = N(6)-L-threonylcarbamoyladenosine(37) in tRNA + AMP + H(+)</text>
        <dbReference type="Rhea" id="RHEA:37059"/>
        <dbReference type="Rhea" id="RHEA-COMP:10162"/>
        <dbReference type="Rhea" id="RHEA-COMP:10163"/>
        <dbReference type="ChEBI" id="CHEBI:15378"/>
        <dbReference type="ChEBI" id="CHEBI:73682"/>
        <dbReference type="ChEBI" id="CHEBI:74411"/>
        <dbReference type="ChEBI" id="CHEBI:74418"/>
        <dbReference type="ChEBI" id="CHEBI:456215"/>
        <dbReference type="EC" id="2.3.1.234"/>
    </reaction>
</comment>
<dbReference type="AlphaFoldDB" id="F1L727"/>
<organism evidence="8">
    <name type="scientific">Ascaris suum</name>
    <name type="common">Pig roundworm</name>
    <name type="synonym">Ascaris lumbricoides</name>
    <dbReference type="NCBI Taxonomy" id="6253"/>
    <lineage>
        <taxon>Eukaryota</taxon>
        <taxon>Metazoa</taxon>
        <taxon>Ecdysozoa</taxon>
        <taxon>Nematoda</taxon>
        <taxon>Chromadorea</taxon>
        <taxon>Rhabditida</taxon>
        <taxon>Spirurina</taxon>
        <taxon>Ascaridomorpha</taxon>
        <taxon>Ascaridoidea</taxon>
        <taxon>Ascarididae</taxon>
        <taxon>Ascaris</taxon>
    </lineage>
</organism>
<dbReference type="Gene3D" id="3.30.420.40">
    <property type="match status" value="1"/>
</dbReference>
<dbReference type="SUPFAM" id="SSF53067">
    <property type="entry name" value="Actin-like ATPase domain"/>
    <property type="match status" value="1"/>
</dbReference>
<evidence type="ECO:0000313" key="8">
    <source>
        <dbReference type="EMBL" id="ADY45931.1"/>
    </source>
</evidence>
<dbReference type="EMBL" id="JI172791">
    <property type="protein sequence ID" value="ADY45931.1"/>
    <property type="molecule type" value="mRNA"/>
</dbReference>
<keyword evidence="4" id="KW-0479">Metal-binding</keyword>
<dbReference type="InterPro" id="IPR017861">
    <property type="entry name" value="KAE1/TsaD"/>
</dbReference>
<evidence type="ECO:0000256" key="1">
    <source>
        <dbReference type="ARBA" id="ARBA00012156"/>
    </source>
</evidence>
<dbReference type="GO" id="GO:0046872">
    <property type="term" value="F:metal ion binding"/>
    <property type="evidence" value="ECO:0007669"/>
    <property type="project" value="UniProtKB-KW"/>
</dbReference>
<evidence type="ECO:0000256" key="6">
    <source>
        <dbReference type="ARBA" id="ARBA00048117"/>
    </source>
</evidence>
<evidence type="ECO:0000259" key="7">
    <source>
        <dbReference type="Pfam" id="PF00814"/>
    </source>
</evidence>
<sequence length="253" mass="27221">MQAHATIASLLYPQLHYPYVCVLISGGHALITVANGPANFDVLASSLSGSPGECLDKLARALPSNAFQFGYSHPGAALEQLASKCSPNGHLRYKIAMPGTNGPNFNFTTIKNSYVTLLRKMSPDALHVEDFCASVQIPSERRYIVISGGVASNAYILGALQKVGDAYGYSVLAPPARLCCDNAEMVAWNGIELIRTSSPAVIQASDLPWSISAQRRSPIGRDISAELPTKPKVRLSMKSIAEPKLVFYHKPHV</sequence>
<dbReference type="GO" id="GO:0008033">
    <property type="term" value="P:tRNA processing"/>
    <property type="evidence" value="ECO:0007669"/>
    <property type="project" value="UniProtKB-KW"/>
</dbReference>
<accession>F1L727</accession>
<evidence type="ECO:0000256" key="3">
    <source>
        <dbReference type="ARBA" id="ARBA00022694"/>
    </source>
</evidence>
<keyword evidence="3" id="KW-0819">tRNA processing</keyword>